<sequence>MKIKIFFLVLLVIGVLEIFFNFFSSIIYNKILKKKNTEISEKLDTGIKLFFVAIFFIGLIYFLVQFVQVMARLFGISLDKGILDIFK</sequence>
<feature type="transmembrane region" description="Helical" evidence="1">
    <location>
        <begin position="49"/>
        <end position="71"/>
    </location>
</feature>
<keyword evidence="1" id="KW-0472">Membrane</keyword>
<dbReference type="RefSeq" id="WP_072744734.1">
    <property type="nucleotide sequence ID" value="NZ_FQXR01000010.1"/>
</dbReference>
<evidence type="ECO:0000313" key="3">
    <source>
        <dbReference type="Proteomes" id="UP000184389"/>
    </source>
</evidence>
<dbReference type="Proteomes" id="UP000184389">
    <property type="component" value="Unassembled WGS sequence"/>
</dbReference>
<gene>
    <name evidence="2" type="ORF">SAMN02745180_02085</name>
</gene>
<feature type="transmembrane region" description="Helical" evidence="1">
    <location>
        <begin position="6"/>
        <end position="28"/>
    </location>
</feature>
<accession>A0A1M5YB31</accession>
<keyword evidence="1" id="KW-0812">Transmembrane</keyword>
<evidence type="ECO:0000313" key="2">
    <source>
        <dbReference type="EMBL" id="SHI09245.1"/>
    </source>
</evidence>
<proteinExistence type="predicted"/>
<dbReference type="AlphaFoldDB" id="A0A1M5YB31"/>
<dbReference type="EMBL" id="FQXR01000010">
    <property type="protein sequence ID" value="SHI09245.1"/>
    <property type="molecule type" value="Genomic_DNA"/>
</dbReference>
<dbReference type="OrthoDB" id="1956481at2"/>
<protein>
    <submittedName>
        <fullName evidence="2">Uncharacterized protein</fullName>
    </submittedName>
</protein>
<reference evidence="2 3" key="1">
    <citation type="submission" date="2016-11" db="EMBL/GenBank/DDBJ databases">
        <authorList>
            <person name="Jaros S."/>
            <person name="Januszkiewicz K."/>
            <person name="Wedrychowicz H."/>
        </authorList>
    </citation>
    <scope>NUCLEOTIDE SEQUENCE [LARGE SCALE GENOMIC DNA]</scope>
    <source>
        <strain evidence="2 3">DSM 13106</strain>
    </source>
</reference>
<keyword evidence="1" id="KW-1133">Transmembrane helix</keyword>
<keyword evidence="3" id="KW-1185">Reference proteome</keyword>
<evidence type="ECO:0000256" key="1">
    <source>
        <dbReference type="SAM" id="Phobius"/>
    </source>
</evidence>
<dbReference type="STRING" id="1123281.SAMN02745180_02085"/>
<organism evidence="2 3">
    <name type="scientific">Sporanaerobacter acetigenes DSM 13106</name>
    <dbReference type="NCBI Taxonomy" id="1123281"/>
    <lineage>
        <taxon>Bacteria</taxon>
        <taxon>Bacillati</taxon>
        <taxon>Bacillota</taxon>
        <taxon>Tissierellia</taxon>
        <taxon>Tissierellales</taxon>
        <taxon>Sporanaerobacteraceae</taxon>
        <taxon>Sporanaerobacter</taxon>
    </lineage>
</organism>
<name>A0A1M5YB31_9FIRM</name>